<feature type="region of interest" description="Disordered" evidence="9">
    <location>
        <begin position="997"/>
        <end position="1023"/>
    </location>
</feature>
<dbReference type="Gene3D" id="2.70.150.10">
    <property type="entry name" value="Calcium-transporting ATPase, cytoplasmic transduction domain A"/>
    <property type="match status" value="1"/>
</dbReference>
<dbReference type="GO" id="GO:0005886">
    <property type="term" value="C:plasma membrane"/>
    <property type="evidence" value="ECO:0007669"/>
    <property type="project" value="TreeGrafter"/>
</dbReference>
<dbReference type="AlphaFoldDB" id="A0A6N7PIW3"/>
<evidence type="ECO:0000256" key="6">
    <source>
        <dbReference type="ARBA" id="ARBA00022967"/>
    </source>
</evidence>
<dbReference type="InterPro" id="IPR050510">
    <property type="entry name" value="Cation_transp_ATPase_P-type"/>
</dbReference>
<feature type="domain" description="Cation-transporting P-type ATPase N-terminal" evidence="10">
    <location>
        <begin position="137"/>
        <end position="211"/>
    </location>
</feature>
<dbReference type="InterPro" id="IPR018303">
    <property type="entry name" value="ATPase_P-typ_P_site"/>
</dbReference>
<accession>A0A6N7PIW3</accession>
<protein>
    <submittedName>
        <fullName evidence="11">HAD-IC family P-type ATPase</fullName>
    </submittedName>
</protein>
<dbReference type="InterPro" id="IPR008250">
    <property type="entry name" value="ATPase_P-typ_transduc_dom_A_sf"/>
</dbReference>
<dbReference type="PRINTS" id="PR00121">
    <property type="entry name" value="NAKATPASE"/>
</dbReference>
<dbReference type="Gene3D" id="3.40.50.1000">
    <property type="entry name" value="HAD superfamily/HAD-like"/>
    <property type="match status" value="1"/>
</dbReference>
<dbReference type="GO" id="GO:0006883">
    <property type="term" value="P:intracellular sodium ion homeostasis"/>
    <property type="evidence" value="ECO:0007669"/>
    <property type="project" value="TreeGrafter"/>
</dbReference>
<dbReference type="Gene3D" id="1.20.1110.10">
    <property type="entry name" value="Calcium-transporting ATPase, transmembrane domain"/>
    <property type="match status" value="2"/>
</dbReference>
<dbReference type="InterPro" id="IPR023299">
    <property type="entry name" value="ATPase_P-typ_cyto_dom_N"/>
</dbReference>
<evidence type="ECO:0000256" key="9">
    <source>
        <dbReference type="SAM" id="MobiDB-lite"/>
    </source>
</evidence>
<evidence type="ECO:0000313" key="12">
    <source>
        <dbReference type="Proteomes" id="UP000440224"/>
    </source>
</evidence>
<dbReference type="PRINTS" id="PR00119">
    <property type="entry name" value="CATATPASE"/>
</dbReference>
<dbReference type="GO" id="GO:0005391">
    <property type="term" value="F:P-type sodium:potassium-exchanging transporter activity"/>
    <property type="evidence" value="ECO:0007669"/>
    <property type="project" value="TreeGrafter"/>
</dbReference>
<dbReference type="GO" id="GO:1902600">
    <property type="term" value="P:proton transmembrane transport"/>
    <property type="evidence" value="ECO:0007669"/>
    <property type="project" value="TreeGrafter"/>
</dbReference>
<dbReference type="GO" id="GO:0005524">
    <property type="term" value="F:ATP binding"/>
    <property type="evidence" value="ECO:0007669"/>
    <property type="project" value="UniProtKB-KW"/>
</dbReference>
<comment type="similarity">
    <text evidence="2">Belongs to the cation transport ATPase (P-type) (TC 3.A.3) family. Type IIA subfamily.</text>
</comment>
<keyword evidence="6" id="KW-1278">Translocase</keyword>
<dbReference type="SFLD" id="SFLDF00027">
    <property type="entry name" value="p-type_atpase"/>
    <property type="match status" value="1"/>
</dbReference>
<reference evidence="11 12" key="1">
    <citation type="submission" date="2019-10" db="EMBL/GenBank/DDBJ databases">
        <title>A soil myxobacterium in the family Polyangiaceae.</title>
        <authorList>
            <person name="Li Y."/>
            <person name="Wang J."/>
        </authorList>
    </citation>
    <scope>NUCLEOTIDE SEQUENCE [LARGE SCALE GENOMIC DNA]</scope>
    <source>
        <strain evidence="11 12">DSM 14734</strain>
    </source>
</reference>
<dbReference type="EMBL" id="WJIE01000002">
    <property type="protein sequence ID" value="MRG92052.1"/>
    <property type="molecule type" value="Genomic_DNA"/>
</dbReference>
<keyword evidence="12" id="KW-1185">Reference proteome</keyword>
<dbReference type="Pfam" id="PF00689">
    <property type="entry name" value="Cation_ATPase_C"/>
    <property type="match status" value="1"/>
</dbReference>
<dbReference type="PROSITE" id="PS00154">
    <property type="entry name" value="ATPASE_E1_E2"/>
    <property type="match status" value="1"/>
</dbReference>
<sequence>MKWRALARGRASVSHAGKPSGRVLHSEQRLRVEVAGLFGEPVRARRIERALGELPGVTAARANEHTGTVLCVLAPNAPTTRAEVLSILAEHEDSQAPPPPSLSRVVENAAASVRDVLRAYNTNGGVEDEVDVTPTTPWHARSIEELTQAFSVDLEGGLATAEAHRILREVGPNVLAGIAPRTRLEILSGQVFTVPTALLAGAAGLSVLLGDLLEAGAILLVVGSNIVVGYFTESRAEELLDAWSKFRVEWARVLRDGVETTVAASEVVPGDVLCVRAGDAIAADARIASASDLTVDESTLTGESEPAEKGPAAVAEGAPLADRDDMLYAGTVVSTGQARAVVVATGSATELGTIQRALSHTADRAAPLEQQLDHLGKRVATLAFGSSIAVTALGLLRGQPIAALARSAVALGVAAIPEGFPAVGTTALALASQRLNKKGIVIRRLAAAETLGAVSVVCADKTGTLTENRMRVAEVFLPADGLVRVEYGGPSGDDGAPLSLCLLGEDGRRVLVSSLREIGRIAALNADVELDERDEITSGSGTERALVEFAMAIGYPVRRRRRAMKRVREERRSAERPFMVTVHEHPDLGRIELVKGAPEPVIELVSVPPEERAKLVAMNEAMASRGLRVLALAWRKDGDPQRTREAPLVLAGLVGMRDPPRRGVREALAVLAGAGVRTMMLTGDQARTAQAIGAELGIGAADVYSRVTPEAKLDVVRELQDGGAIVAMTGDGVNDGPALKAADVGVAMGERGTDIARAVADVVLAHDDLGSLADAVSEGRRLYDNVRRAIEYLVATNASEVMVMLAGSIFGAEPLGPLQLLWINMLTDVAPALALAIEPADADIMRRPPRDPQAPLFGSARGKKLAREASKMAAISLAAYGVGALGPGASLPRARTMSFASLVVAQLLHARSCRSSGTQPNPELRRALVVSLGLQAAALGLPGLRRVLGTTPLGPIDLSIAVLLGLLPTLAREGKSLFNPEAPIVVERRDIPAGSPLIEGADRLAPSGPWASSPLMFEEEARR</sequence>
<name>A0A6N7PIW3_9BACT</name>
<evidence type="ECO:0000256" key="4">
    <source>
        <dbReference type="ARBA" id="ARBA00022741"/>
    </source>
</evidence>
<dbReference type="PANTHER" id="PTHR43294:SF20">
    <property type="entry name" value="P-TYPE ATPASE"/>
    <property type="match status" value="1"/>
</dbReference>
<keyword evidence="3" id="KW-0812">Transmembrane</keyword>
<dbReference type="SFLD" id="SFLDS00003">
    <property type="entry name" value="Haloacid_Dehalogenase"/>
    <property type="match status" value="1"/>
</dbReference>
<dbReference type="OrthoDB" id="5496529at2"/>
<keyword evidence="5" id="KW-0067">ATP-binding</keyword>
<evidence type="ECO:0000256" key="2">
    <source>
        <dbReference type="ARBA" id="ARBA00005675"/>
    </source>
</evidence>
<evidence type="ECO:0000256" key="1">
    <source>
        <dbReference type="ARBA" id="ARBA00004141"/>
    </source>
</evidence>
<evidence type="ECO:0000313" key="11">
    <source>
        <dbReference type="EMBL" id="MRG92052.1"/>
    </source>
</evidence>
<dbReference type="SUPFAM" id="SSF81660">
    <property type="entry name" value="Metal cation-transporting ATPase, ATP-binding domain N"/>
    <property type="match status" value="1"/>
</dbReference>
<dbReference type="InterPro" id="IPR004014">
    <property type="entry name" value="ATPase_P-typ_cation-transptr_N"/>
</dbReference>
<evidence type="ECO:0000256" key="3">
    <source>
        <dbReference type="ARBA" id="ARBA00022692"/>
    </source>
</evidence>
<dbReference type="Proteomes" id="UP000440224">
    <property type="component" value="Unassembled WGS sequence"/>
</dbReference>
<dbReference type="InterPro" id="IPR023214">
    <property type="entry name" value="HAD_sf"/>
</dbReference>
<dbReference type="SUPFAM" id="SSF81665">
    <property type="entry name" value="Calcium ATPase, transmembrane domain M"/>
    <property type="match status" value="1"/>
</dbReference>
<dbReference type="PANTHER" id="PTHR43294">
    <property type="entry name" value="SODIUM/POTASSIUM-TRANSPORTING ATPASE SUBUNIT ALPHA"/>
    <property type="match status" value="1"/>
</dbReference>
<dbReference type="InterPro" id="IPR023298">
    <property type="entry name" value="ATPase_P-typ_TM_dom_sf"/>
</dbReference>
<dbReference type="GO" id="GO:0030007">
    <property type="term" value="P:intracellular potassium ion homeostasis"/>
    <property type="evidence" value="ECO:0007669"/>
    <property type="project" value="TreeGrafter"/>
</dbReference>
<dbReference type="GO" id="GO:0016887">
    <property type="term" value="F:ATP hydrolysis activity"/>
    <property type="evidence" value="ECO:0007669"/>
    <property type="project" value="InterPro"/>
</dbReference>
<keyword evidence="8" id="KW-0472">Membrane</keyword>
<comment type="caution">
    <text evidence="11">The sequence shown here is derived from an EMBL/GenBank/DDBJ whole genome shotgun (WGS) entry which is preliminary data.</text>
</comment>
<dbReference type="GO" id="GO:0036376">
    <property type="term" value="P:sodium ion export across plasma membrane"/>
    <property type="evidence" value="ECO:0007669"/>
    <property type="project" value="TreeGrafter"/>
</dbReference>
<evidence type="ECO:0000256" key="7">
    <source>
        <dbReference type="ARBA" id="ARBA00022989"/>
    </source>
</evidence>
<proteinExistence type="inferred from homology"/>
<dbReference type="SMART" id="SM00831">
    <property type="entry name" value="Cation_ATPase_N"/>
    <property type="match status" value="1"/>
</dbReference>
<dbReference type="GO" id="GO:1990573">
    <property type="term" value="P:potassium ion import across plasma membrane"/>
    <property type="evidence" value="ECO:0007669"/>
    <property type="project" value="TreeGrafter"/>
</dbReference>
<dbReference type="Pfam" id="PF00690">
    <property type="entry name" value="Cation_ATPase_N"/>
    <property type="match status" value="1"/>
</dbReference>
<dbReference type="SFLD" id="SFLDG00002">
    <property type="entry name" value="C1.7:_P-type_atpase_like"/>
    <property type="match status" value="1"/>
</dbReference>
<organism evidence="11 12">
    <name type="scientific">Polyangium spumosum</name>
    <dbReference type="NCBI Taxonomy" id="889282"/>
    <lineage>
        <taxon>Bacteria</taxon>
        <taxon>Pseudomonadati</taxon>
        <taxon>Myxococcota</taxon>
        <taxon>Polyangia</taxon>
        <taxon>Polyangiales</taxon>
        <taxon>Polyangiaceae</taxon>
        <taxon>Polyangium</taxon>
    </lineage>
</organism>
<gene>
    <name evidence="11" type="ORF">GF068_08955</name>
</gene>
<dbReference type="Pfam" id="PF13246">
    <property type="entry name" value="Cation_ATPase"/>
    <property type="match status" value="1"/>
</dbReference>
<dbReference type="InterPro" id="IPR001757">
    <property type="entry name" value="P_typ_ATPase"/>
</dbReference>
<dbReference type="NCBIfam" id="TIGR01494">
    <property type="entry name" value="ATPase_P-type"/>
    <property type="match status" value="2"/>
</dbReference>
<dbReference type="SUPFAM" id="SSF81653">
    <property type="entry name" value="Calcium ATPase, transduction domain A"/>
    <property type="match status" value="1"/>
</dbReference>
<dbReference type="InterPro" id="IPR044492">
    <property type="entry name" value="P_typ_ATPase_HD_dom"/>
</dbReference>
<dbReference type="InterPro" id="IPR059000">
    <property type="entry name" value="ATPase_P-type_domA"/>
</dbReference>
<evidence type="ECO:0000259" key="10">
    <source>
        <dbReference type="SMART" id="SM00831"/>
    </source>
</evidence>
<dbReference type="Gene3D" id="3.40.1110.10">
    <property type="entry name" value="Calcium-transporting ATPase, cytoplasmic domain N"/>
    <property type="match status" value="1"/>
</dbReference>
<evidence type="ECO:0000256" key="5">
    <source>
        <dbReference type="ARBA" id="ARBA00022840"/>
    </source>
</evidence>
<dbReference type="Pfam" id="PF00122">
    <property type="entry name" value="E1-E2_ATPase"/>
    <property type="match status" value="1"/>
</dbReference>
<dbReference type="SUPFAM" id="SSF56784">
    <property type="entry name" value="HAD-like"/>
    <property type="match status" value="1"/>
</dbReference>
<keyword evidence="7" id="KW-1133">Transmembrane helix</keyword>
<keyword evidence="4" id="KW-0547">Nucleotide-binding</keyword>
<dbReference type="InterPro" id="IPR036412">
    <property type="entry name" value="HAD-like_sf"/>
</dbReference>
<evidence type="ECO:0000256" key="8">
    <source>
        <dbReference type="ARBA" id="ARBA00023136"/>
    </source>
</evidence>
<comment type="subcellular location">
    <subcellularLocation>
        <location evidence="1">Membrane</location>
        <topology evidence="1">Multi-pass membrane protein</topology>
    </subcellularLocation>
</comment>
<dbReference type="InterPro" id="IPR006068">
    <property type="entry name" value="ATPase_P-typ_cation-transptr_C"/>
</dbReference>